<keyword evidence="5 6" id="KW-0472">Membrane</keyword>
<feature type="transmembrane region" description="Helical" evidence="6">
    <location>
        <begin position="106"/>
        <end position="126"/>
    </location>
</feature>
<feature type="transmembrane region" description="Helical" evidence="6">
    <location>
        <begin position="278"/>
        <end position="303"/>
    </location>
</feature>
<dbReference type="GO" id="GO:0005886">
    <property type="term" value="C:plasma membrane"/>
    <property type="evidence" value="ECO:0007669"/>
    <property type="project" value="TreeGrafter"/>
</dbReference>
<feature type="transmembrane region" description="Helical" evidence="6">
    <location>
        <begin position="133"/>
        <end position="162"/>
    </location>
</feature>
<feature type="transmembrane region" description="Helical" evidence="6">
    <location>
        <begin position="368"/>
        <end position="398"/>
    </location>
</feature>
<dbReference type="KEGG" id="hgr:DW355_02805"/>
<dbReference type="EMBL" id="CP031395">
    <property type="protein sequence ID" value="QBK03845.1"/>
    <property type="molecule type" value="Genomic_DNA"/>
</dbReference>
<feature type="transmembrane region" description="Helical" evidence="6">
    <location>
        <begin position="436"/>
        <end position="459"/>
    </location>
</feature>
<evidence type="ECO:0008006" key="9">
    <source>
        <dbReference type="Google" id="ProtNLM"/>
    </source>
</evidence>
<organism evidence="7 8">
    <name type="scientific">Hylemonella gracilis</name>
    <dbReference type="NCBI Taxonomy" id="80880"/>
    <lineage>
        <taxon>Bacteria</taxon>
        <taxon>Pseudomonadati</taxon>
        <taxon>Pseudomonadota</taxon>
        <taxon>Betaproteobacteria</taxon>
        <taxon>Burkholderiales</taxon>
        <taxon>Comamonadaceae</taxon>
        <taxon>Hylemonella</taxon>
    </lineage>
</organism>
<keyword evidence="4 6" id="KW-1133">Transmembrane helix</keyword>
<feature type="transmembrane region" description="Helical" evidence="6">
    <location>
        <begin position="40"/>
        <end position="59"/>
    </location>
</feature>
<feature type="transmembrane region" description="Helical" evidence="6">
    <location>
        <begin position="480"/>
        <end position="501"/>
    </location>
</feature>
<proteinExistence type="inferred from homology"/>
<feature type="transmembrane region" description="Helical" evidence="6">
    <location>
        <begin position="235"/>
        <end position="257"/>
    </location>
</feature>
<dbReference type="Proteomes" id="UP000292939">
    <property type="component" value="Chromosome"/>
</dbReference>
<accession>A0A4P6UII4</accession>
<feature type="transmembrane region" description="Helical" evidence="6">
    <location>
        <begin position="405"/>
        <end position="424"/>
    </location>
</feature>
<evidence type="ECO:0000256" key="6">
    <source>
        <dbReference type="SAM" id="Phobius"/>
    </source>
</evidence>
<comment type="subcellular location">
    <subcellularLocation>
        <location evidence="1">Membrane</location>
        <topology evidence="1">Multi-pass membrane protein</topology>
    </subcellularLocation>
</comment>
<gene>
    <name evidence="7" type="ORF">DW355_02805</name>
</gene>
<evidence type="ECO:0000313" key="7">
    <source>
        <dbReference type="EMBL" id="QBK03845.1"/>
    </source>
</evidence>
<comment type="similarity">
    <text evidence="2">Belongs to the SLC13A/DASS transporter (TC 2.A.47) family. DIT1 subfamily.</text>
</comment>
<dbReference type="PIRSF" id="PIRSF002457">
    <property type="entry name" value="DASS"/>
    <property type="match status" value="1"/>
</dbReference>
<name>A0A4P6UII4_9BURK</name>
<reference evidence="7 8" key="1">
    <citation type="submission" date="2018-07" db="EMBL/GenBank/DDBJ databases">
        <title>Exploring interactions and the metabolic potential of the ultra-small soil bacteria Hylemonella gracilis.</title>
        <authorList>
            <person name="Tyc O."/>
            <person name="Kulkarni P."/>
            <person name="Gawehns F."/>
            <person name="Hundscheid M."/>
            <person name="Zweers H."/>
            <person name="Garbeva P."/>
        </authorList>
    </citation>
    <scope>NUCLEOTIDE SEQUENCE [LARGE SCALE GENOMIC DNA]</scope>
    <source>
        <strain evidence="7 8">NS1</strain>
    </source>
</reference>
<feature type="transmembrane region" description="Helical" evidence="6">
    <location>
        <begin position="66"/>
        <end position="86"/>
    </location>
</feature>
<feature type="transmembrane region" description="Helical" evidence="6">
    <location>
        <begin position="168"/>
        <end position="186"/>
    </location>
</feature>
<dbReference type="InterPro" id="IPR030676">
    <property type="entry name" value="CitT-rel"/>
</dbReference>
<feature type="transmembrane region" description="Helical" evidence="6">
    <location>
        <begin position="193"/>
        <end position="215"/>
    </location>
</feature>
<dbReference type="AlphaFoldDB" id="A0A4P6UII4"/>
<evidence type="ECO:0000313" key="8">
    <source>
        <dbReference type="Proteomes" id="UP000292939"/>
    </source>
</evidence>
<feature type="transmembrane region" description="Helical" evidence="6">
    <location>
        <begin position="342"/>
        <end position="362"/>
    </location>
</feature>
<dbReference type="GO" id="GO:0008514">
    <property type="term" value="F:organic anion transmembrane transporter activity"/>
    <property type="evidence" value="ECO:0007669"/>
    <property type="project" value="UniProtKB-ARBA"/>
</dbReference>
<evidence type="ECO:0000256" key="4">
    <source>
        <dbReference type="ARBA" id="ARBA00022989"/>
    </source>
</evidence>
<dbReference type="PANTHER" id="PTHR10283:SF82">
    <property type="entry name" value="SOLUTE CARRIER FAMILY 13 MEMBER 2"/>
    <property type="match status" value="1"/>
</dbReference>
<evidence type="ECO:0000256" key="5">
    <source>
        <dbReference type="ARBA" id="ARBA00023136"/>
    </source>
</evidence>
<evidence type="ECO:0000256" key="3">
    <source>
        <dbReference type="ARBA" id="ARBA00022692"/>
    </source>
</evidence>
<dbReference type="InterPro" id="IPR001898">
    <property type="entry name" value="SLC13A/DASS"/>
</dbReference>
<dbReference type="GO" id="GO:1905039">
    <property type="term" value="P:carboxylic acid transmembrane transport"/>
    <property type="evidence" value="ECO:0007669"/>
    <property type="project" value="UniProtKB-ARBA"/>
</dbReference>
<keyword evidence="3 6" id="KW-0812">Transmembrane</keyword>
<protein>
    <recommendedName>
        <fullName evidence="9">DASS family sodium-coupled anion symporter</fullName>
    </recommendedName>
</protein>
<feature type="transmembrane region" description="Helical" evidence="6">
    <location>
        <begin position="16"/>
        <end position="34"/>
    </location>
</feature>
<dbReference type="RefSeq" id="WP_131277853.1">
    <property type="nucleotide sequence ID" value="NZ_CP031395.1"/>
</dbReference>
<dbReference type="Pfam" id="PF00939">
    <property type="entry name" value="Na_sulph_symp"/>
    <property type="match status" value="1"/>
</dbReference>
<sequence length="507" mass="52998">MALNANAGPAPTRESVHIAGLLAALIGLVAVLLLPRPEGLPVAGQIMLGLLLFSVILWVTEAVDYAISAVLITALMAFLLGLAPNAAKPAATLGTSAALTLALSGFANTALALVGAACFISVAMTLTGLDKRIALFILSLVGARTKRVVVGAILVGIVLSFLVPSTTARVACLVPIVMGIILAFGVDKRSRFAGLLMIATAQAASIWNVGVKTAAAQNMVAIGFIEKAFGQTITWLDWLIAAAPWSILMSIALYFVMTRMMPPETEEIAGGKETIRQALRALGPMTGAEWRLLLIMLTLLGLWSTEKVLHPFDTSSTTIAAIALMFTPGIGVMGWKQAQPKIPWGTIVLFGTGISLGTALLQTQAAAWLAHLIVANLGLAGASAFMILALLSLFLIVVHLGFASATALASAMVPIMISVLQQIASGQNAASGVAPLNLIGMTLLLQFVVSFGFILPVNAPQNMVAYGTDTFSVKDFVRTGLVLTVIGYALVLLLGATYWSWLGYLTH</sequence>
<evidence type="ECO:0000256" key="1">
    <source>
        <dbReference type="ARBA" id="ARBA00004141"/>
    </source>
</evidence>
<feature type="transmembrane region" description="Helical" evidence="6">
    <location>
        <begin position="315"/>
        <end position="335"/>
    </location>
</feature>
<evidence type="ECO:0000256" key="2">
    <source>
        <dbReference type="ARBA" id="ARBA00007349"/>
    </source>
</evidence>
<dbReference type="NCBIfam" id="TIGR00785">
    <property type="entry name" value="dass"/>
    <property type="match status" value="1"/>
</dbReference>
<dbReference type="PANTHER" id="PTHR10283">
    <property type="entry name" value="SOLUTE CARRIER FAMILY 13 MEMBER"/>
    <property type="match status" value="1"/>
</dbReference>
<dbReference type="OrthoDB" id="9766267at2"/>